<evidence type="ECO:0000313" key="18">
    <source>
        <dbReference type="Proteomes" id="UP000284868"/>
    </source>
</evidence>
<evidence type="ECO:0000256" key="11">
    <source>
        <dbReference type="ARBA" id="ARBA00047836"/>
    </source>
</evidence>
<feature type="active site" description="Proton donor/acceptor" evidence="14">
    <location>
        <position position="135"/>
    </location>
</feature>
<keyword evidence="18" id="KW-1185">Reference proteome</keyword>
<dbReference type="PANTHER" id="PTHR12128:SF66">
    <property type="entry name" value="4-HYDROXY-2-OXOGLUTARATE ALDOLASE, MITOCHONDRIAL"/>
    <property type="match status" value="1"/>
</dbReference>
<feature type="binding site" evidence="15">
    <location>
        <position position="206"/>
    </location>
    <ligand>
        <name>pyruvate</name>
        <dbReference type="ChEBI" id="CHEBI:15361"/>
    </ligand>
</feature>
<dbReference type="InterPro" id="IPR002220">
    <property type="entry name" value="DapA-like"/>
</dbReference>
<proteinExistence type="inferred from homology"/>
<evidence type="ECO:0000256" key="7">
    <source>
        <dbReference type="ARBA" id="ARBA00022915"/>
    </source>
</evidence>
<comment type="catalytic activity">
    <reaction evidence="11">
        <text>L-aspartate 4-semialdehyde + pyruvate = (2S,4S)-4-hydroxy-2,3,4,5-tetrahydrodipicolinate + H2O + H(+)</text>
        <dbReference type="Rhea" id="RHEA:34171"/>
        <dbReference type="ChEBI" id="CHEBI:15361"/>
        <dbReference type="ChEBI" id="CHEBI:15377"/>
        <dbReference type="ChEBI" id="CHEBI:15378"/>
        <dbReference type="ChEBI" id="CHEBI:67139"/>
        <dbReference type="ChEBI" id="CHEBI:537519"/>
        <dbReference type="EC" id="4.3.3.7"/>
    </reaction>
</comment>
<dbReference type="OrthoDB" id="9782828at2"/>
<comment type="pathway">
    <text evidence="2">Amino-acid biosynthesis; L-lysine biosynthesis via DAP pathway; (S)-tetrahydrodipicolinate from L-aspartate: step 3/4.</text>
</comment>
<organism evidence="17 18">
    <name type="scientific">Amedibacillus dolichus</name>
    <dbReference type="NCBI Taxonomy" id="31971"/>
    <lineage>
        <taxon>Bacteria</taxon>
        <taxon>Bacillati</taxon>
        <taxon>Bacillota</taxon>
        <taxon>Erysipelotrichia</taxon>
        <taxon>Erysipelotrichales</taxon>
        <taxon>Erysipelotrichaceae</taxon>
        <taxon>Amedibacillus</taxon>
    </lineage>
</organism>
<evidence type="ECO:0000256" key="1">
    <source>
        <dbReference type="ARBA" id="ARBA00003294"/>
    </source>
</evidence>
<dbReference type="CDD" id="cd00408">
    <property type="entry name" value="DHDPS-like"/>
    <property type="match status" value="1"/>
</dbReference>
<dbReference type="PIRSF" id="PIRSF001365">
    <property type="entry name" value="DHDPS"/>
    <property type="match status" value="1"/>
</dbReference>
<dbReference type="SUPFAM" id="SSF51569">
    <property type="entry name" value="Aldolase"/>
    <property type="match status" value="1"/>
</dbReference>
<dbReference type="GO" id="GO:0019877">
    <property type="term" value="P:diaminopimelate biosynthetic process"/>
    <property type="evidence" value="ECO:0007669"/>
    <property type="project" value="UniProtKB-KW"/>
</dbReference>
<comment type="similarity">
    <text evidence="3 13">Belongs to the DapA family.</text>
</comment>
<evidence type="ECO:0000256" key="15">
    <source>
        <dbReference type="PIRSR" id="PIRSR001365-2"/>
    </source>
</evidence>
<dbReference type="Proteomes" id="UP000284868">
    <property type="component" value="Unassembled WGS sequence"/>
</dbReference>
<dbReference type="PRINTS" id="PR00146">
    <property type="entry name" value="DHPICSNTHASE"/>
</dbReference>
<reference evidence="17 18" key="1">
    <citation type="submission" date="2018-08" db="EMBL/GenBank/DDBJ databases">
        <title>A genome reference for cultivated species of the human gut microbiota.</title>
        <authorList>
            <person name="Zou Y."/>
            <person name="Xue W."/>
            <person name="Luo G."/>
        </authorList>
    </citation>
    <scope>NUCLEOTIDE SEQUENCE [LARGE SCALE GENOMIC DNA]</scope>
    <source>
        <strain evidence="17 18">AF35-6BH</strain>
    </source>
</reference>
<dbReference type="InterPro" id="IPR013785">
    <property type="entry name" value="Aldolase_TIM"/>
</dbReference>
<dbReference type="Proteomes" id="UP000753219">
    <property type="component" value="Unassembled WGS sequence"/>
</dbReference>
<dbReference type="UniPathway" id="UPA00034">
    <property type="reaction ID" value="UER00017"/>
</dbReference>
<evidence type="ECO:0000256" key="10">
    <source>
        <dbReference type="ARBA" id="ARBA00023270"/>
    </source>
</evidence>
<gene>
    <name evidence="17" type="primary">dapA</name>
    <name evidence="17" type="ORF">DWZ83_04035</name>
    <name evidence="16" type="ORF">KHZ85_07735</name>
</gene>
<dbReference type="Gene3D" id="3.20.20.70">
    <property type="entry name" value="Aldolase class I"/>
    <property type="match status" value="1"/>
</dbReference>
<keyword evidence="5" id="KW-0963">Cytoplasm</keyword>
<evidence type="ECO:0000256" key="13">
    <source>
        <dbReference type="PIRNR" id="PIRNR001365"/>
    </source>
</evidence>
<dbReference type="GO" id="GO:0008840">
    <property type="term" value="F:4-hydroxy-tetrahydrodipicolinate synthase activity"/>
    <property type="evidence" value="ECO:0007669"/>
    <property type="project" value="UniProtKB-UniRule"/>
</dbReference>
<dbReference type="SMART" id="SM01130">
    <property type="entry name" value="DHDPS"/>
    <property type="match status" value="1"/>
</dbReference>
<sequence>MFEGIITPIVTPFHRDAQESINYEATKQLIDHLIEHGVKGIFILGSNGEFHVIDEEEKVAFAKRVIEIVNKRVPVFVGTGCCSTRETIRLSKKMEELGADALSVITPYFLKPTNANLYAHYKAVAESVNLPIVLYNIPKATGCPLDPELVNELADIENIKAIKDSSGEEERIQAYAKIAKEKDFKLLIGSDSKISYAYELGASGAVAGTSNVITDTLVALDRALRNKEQESAEKLQKDIDVLRGVLKLGTVPSAMKRAVELAGIAEVGPARMPVEELSKEDDEKIIEMLRYYGLAK</sequence>
<dbReference type="PROSITE" id="PS00666">
    <property type="entry name" value="DHDPS_2"/>
    <property type="match status" value="1"/>
</dbReference>
<evidence type="ECO:0000313" key="17">
    <source>
        <dbReference type="EMBL" id="RHM13272.1"/>
    </source>
</evidence>
<comment type="caution">
    <text evidence="17">The sequence shown here is derived from an EMBL/GenBank/DDBJ whole genome shotgun (WGS) entry which is preliminary data.</text>
</comment>
<keyword evidence="8" id="KW-0457">Lysine biosynthesis</keyword>
<dbReference type="GO" id="GO:0009089">
    <property type="term" value="P:lysine biosynthetic process via diaminopimelate"/>
    <property type="evidence" value="ECO:0007669"/>
    <property type="project" value="UniProtKB-UniRule"/>
</dbReference>
<dbReference type="InterPro" id="IPR005263">
    <property type="entry name" value="DapA"/>
</dbReference>
<dbReference type="InterPro" id="IPR020625">
    <property type="entry name" value="Schiff_base-form_aldolases_AS"/>
</dbReference>
<dbReference type="RefSeq" id="WP_022420861.1">
    <property type="nucleotide sequence ID" value="NZ_CAJKGD010000022.1"/>
</dbReference>
<evidence type="ECO:0000256" key="2">
    <source>
        <dbReference type="ARBA" id="ARBA00005120"/>
    </source>
</evidence>
<accession>A0A415PKN4</accession>
<evidence type="ECO:0000256" key="14">
    <source>
        <dbReference type="PIRSR" id="PIRSR001365-1"/>
    </source>
</evidence>
<keyword evidence="9 13" id="KW-0456">Lyase</keyword>
<evidence type="ECO:0000256" key="12">
    <source>
        <dbReference type="NCBIfam" id="TIGR00674"/>
    </source>
</evidence>
<dbReference type="EC" id="4.3.3.7" evidence="4 12"/>
<keyword evidence="7" id="KW-0220">Diaminopimelate biosynthesis</keyword>
<dbReference type="PANTHER" id="PTHR12128">
    <property type="entry name" value="DIHYDRODIPICOLINATE SYNTHASE"/>
    <property type="match status" value="1"/>
</dbReference>
<protein>
    <recommendedName>
        <fullName evidence="4 12">4-hydroxy-tetrahydrodipicolinate synthase</fullName>
        <ecNumber evidence="4 12">4.3.3.7</ecNumber>
    </recommendedName>
</protein>
<evidence type="ECO:0000256" key="5">
    <source>
        <dbReference type="ARBA" id="ARBA00022490"/>
    </source>
</evidence>
<evidence type="ECO:0000256" key="8">
    <source>
        <dbReference type="ARBA" id="ARBA00023154"/>
    </source>
</evidence>
<dbReference type="Pfam" id="PF00701">
    <property type="entry name" value="DHDPS"/>
    <property type="match status" value="1"/>
</dbReference>
<evidence type="ECO:0000256" key="9">
    <source>
        <dbReference type="ARBA" id="ARBA00023239"/>
    </source>
</evidence>
<dbReference type="EMBL" id="QRPK01000013">
    <property type="protein sequence ID" value="RHM13272.1"/>
    <property type="molecule type" value="Genomic_DNA"/>
</dbReference>
<keyword evidence="10" id="KW-0704">Schiff base</keyword>
<dbReference type="EMBL" id="JAGZMZ010000020">
    <property type="protein sequence ID" value="MBS4884641.1"/>
    <property type="molecule type" value="Genomic_DNA"/>
</dbReference>
<evidence type="ECO:0000256" key="6">
    <source>
        <dbReference type="ARBA" id="ARBA00022605"/>
    </source>
</evidence>
<dbReference type="NCBIfam" id="TIGR00674">
    <property type="entry name" value="dapA"/>
    <property type="match status" value="1"/>
</dbReference>
<comment type="function">
    <text evidence="1">Catalyzes the condensation of (S)-aspartate-beta-semialdehyde [(S)-ASA] and pyruvate to 4-hydroxy-tetrahydrodipicolinate (HTPA).</text>
</comment>
<reference evidence="16" key="2">
    <citation type="submission" date="2021-02" db="EMBL/GenBank/DDBJ databases">
        <title>Infant gut strain persistence is associated with maternal origin, phylogeny, and functional potential including surface adhesion and iron acquisition.</title>
        <authorList>
            <person name="Lou Y.C."/>
        </authorList>
    </citation>
    <scope>NUCLEOTIDE SEQUENCE</scope>
    <source>
        <strain evidence="16">L3_108_103G1_dasL3_108_103G1_concoct_2</strain>
    </source>
</reference>
<keyword evidence="6" id="KW-0028">Amino-acid biosynthesis</keyword>
<name>A0A415PKN4_9FIRM</name>
<evidence type="ECO:0000313" key="16">
    <source>
        <dbReference type="EMBL" id="MBS4884641.1"/>
    </source>
</evidence>
<dbReference type="AlphaFoldDB" id="A0A415PKN4"/>
<evidence type="ECO:0000256" key="3">
    <source>
        <dbReference type="ARBA" id="ARBA00007592"/>
    </source>
</evidence>
<feature type="active site" description="Schiff-base intermediate with substrate" evidence="14">
    <location>
        <position position="163"/>
    </location>
</feature>
<evidence type="ECO:0000256" key="4">
    <source>
        <dbReference type="ARBA" id="ARBA00012086"/>
    </source>
</evidence>